<feature type="transmembrane region" description="Helical" evidence="8">
    <location>
        <begin position="464"/>
        <end position="487"/>
    </location>
</feature>
<keyword evidence="3" id="KW-1003">Cell membrane</keyword>
<evidence type="ECO:0000256" key="7">
    <source>
        <dbReference type="SAM" id="MobiDB-lite"/>
    </source>
</evidence>
<feature type="transmembrane region" description="Helical" evidence="8">
    <location>
        <begin position="59"/>
        <end position="85"/>
    </location>
</feature>
<evidence type="ECO:0000256" key="1">
    <source>
        <dbReference type="ARBA" id="ARBA00004651"/>
    </source>
</evidence>
<evidence type="ECO:0000256" key="5">
    <source>
        <dbReference type="ARBA" id="ARBA00022989"/>
    </source>
</evidence>
<sequence length="538" mass="57697">MPGSRFPTRWVPEPMSTTRSVGTLVAAGAMVMVLGRVAMRSVSVVSTLLLVRLLQPADFGLVALAAAAFVIADQLTTTNYAVALVRRPEVDRDLYDTAWTMNVIRCLILGGLVAATADLQAGMLGDSRLAPVLMVVALTVSLDGLVSIGMVRLQREFQFGKVFRYQIAGKILSFLLTIALAFIMQSYWCLVLGNLGAKLLLIPYSYFLAPHRPRFSLAHWRELLHFSKWMMALNLCLAADGQGPNLVLGRLIGVEAVGRYNISYQIAATPVTELAAPIRAPIYSGYARVLHDLQALRRQFLEGFALICTLTVPLSVGIALTAPEVQHLALGPRWTGTETLIVLCALYALVDSLSHFTFNIFSVLDRQRRFAGIYALLVLVRLPCIILAALWAGAEGVLAGMLATGLINGLVWHWQAGLLLGHGLADVGRRVWRAFVAAGAMAAMVLLARDLLPAPTADTLQAGLRLVALAMLGAGTHVAAQLALWRLSGAPAGAERRILDLSASGLARLRGAWSRRGVGRKAPTPPGTAQPGAGVPTI</sequence>
<dbReference type="AlphaFoldDB" id="A0A1M6N8E5"/>
<feature type="transmembrane region" description="Helical" evidence="8">
    <location>
        <begin position="300"/>
        <end position="320"/>
    </location>
</feature>
<evidence type="ECO:0000256" key="4">
    <source>
        <dbReference type="ARBA" id="ARBA00022692"/>
    </source>
</evidence>
<feature type="transmembrane region" description="Helical" evidence="8">
    <location>
        <begin position="373"/>
        <end position="392"/>
    </location>
</feature>
<feature type="transmembrane region" description="Helical" evidence="8">
    <location>
        <begin position="340"/>
        <end position="361"/>
    </location>
</feature>
<keyword evidence="6 8" id="KW-0472">Membrane</keyword>
<organism evidence="9 10">
    <name type="scientific">Muricoccus roseus</name>
    <dbReference type="NCBI Taxonomy" id="198092"/>
    <lineage>
        <taxon>Bacteria</taxon>
        <taxon>Pseudomonadati</taxon>
        <taxon>Pseudomonadota</taxon>
        <taxon>Alphaproteobacteria</taxon>
        <taxon>Acetobacterales</taxon>
        <taxon>Roseomonadaceae</taxon>
        <taxon>Muricoccus</taxon>
    </lineage>
</organism>
<feature type="compositionally biased region" description="Low complexity" evidence="7">
    <location>
        <begin position="529"/>
        <end position="538"/>
    </location>
</feature>
<dbReference type="STRING" id="198092.SAMN02745194_03726"/>
<dbReference type="PANTHER" id="PTHR30250:SF10">
    <property type="entry name" value="LIPOPOLYSACCHARIDE BIOSYNTHESIS PROTEIN WZXC"/>
    <property type="match status" value="1"/>
</dbReference>
<feature type="transmembrane region" description="Helical" evidence="8">
    <location>
        <begin position="97"/>
        <end position="117"/>
    </location>
</feature>
<feature type="transmembrane region" description="Helical" evidence="8">
    <location>
        <begin position="432"/>
        <end position="452"/>
    </location>
</feature>
<dbReference type="InterPro" id="IPR050833">
    <property type="entry name" value="Poly_Biosynth_Transport"/>
</dbReference>
<accession>A0A1M6N8E5</accession>
<keyword evidence="10" id="KW-1185">Reference proteome</keyword>
<evidence type="ECO:0000256" key="3">
    <source>
        <dbReference type="ARBA" id="ARBA00022475"/>
    </source>
</evidence>
<keyword evidence="4 8" id="KW-0812">Transmembrane</keyword>
<feature type="transmembrane region" description="Helical" evidence="8">
    <location>
        <begin position="129"/>
        <end position="151"/>
    </location>
</feature>
<evidence type="ECO:0000313" key="10">
    <source>
        <dbReference type="Proteomes" id="UP000184387"/>
    </source>
</evidence>
<keyword evidence="5 8" id="KW-1133">Transmembrane helix</keyword>
<feature type="transmembrane region" description="Helical" evidence="8">
    <location>
        <begin position="21"/>
        <end position="39"/>
    </location>
</feature>
<dbReference type="Pfam" id="PF13440">
    <property type="entry name" value="Polysacc_synt_3"/>
    <property type="match status" value="1"/>
</dbReference>
<reference evidence="9 10" key="1">
    <citation type="submission" date="2016-11" db="EMBL/GenBank/DDBJ databases">
        <authorList>
            <person name="Jaros S."/>
            <person name="Januszkiewicz K."/>
            <person name="Wedrychowicz H."/>
        </authorList>
    </citation>
    <scope>NUCLEOTIDE SEQUENCE [LARGE SCALE GENOMIC DNA]</scope>
    <source>
        <strain evidence="9 10">DSM 14916</strain>
    </source>
</reference>
<dbReference type="CDD" id="cd13127">
    <property type="entry name" value="MATE_tuaB_like"/>
    <property type="match status" value="1"/>
</dbReference>
<protein>
    <submittedName>
        <fullName evidence="9">Membrane protein involved in the export of O-antigen and teichoic acid</fullName>
    </submittedName>
</protein>
<dbReference type="EMBL" id="FQZF01000025">
    <property type="protein sequence ID" value="SHJ92010.1"/>
    <property type="molecule type" value="Genomic_DNA"/>
</dbReference>
<comment type="similarity">
    <text evidence="2">Belongs to the polysaccharide synthase family.</text>
</comment>
<gene>
    <name evidence="9" type="ORF">SAMN02745194_03726</name>
</gene>
<dbReference type="GO" id="GO:0005886">
    <property type="term" value="C:plasma membrane"/>
    <property type="evidence" value="ECO:0007669"/>
    <property type="project" value="UniProtKB-SubCell"/>
</dbReference>
<comment type="subcellular location">
    <subcellularLocation>
        <location evidence="1">Cell membrane</location>
        <topology evidence="1">Multi-pass membrane protein</topology>
    </subcellularLocation>
</comment>
<feature type="region of interest" description="Disordered" evidence="7">
    <location>
        <begin position="516"/>
        <end position="538"/>
    </location>
</feature>
<evidence type="ECO:0000313" key="9">
    <source>
        <dbReference type="EMBL" id="SHJ92010.1"/>
    </source>
</evidence>
<dbReference type="Proteomes" id="UP000184387">
    <property type="component" value="Unassembled WGS sequence"/>
</dbReference>
<feature type="transmembrane region" description="Helical" evidence="8">
    <location>
        <begin position="398"/>
        <end position="420"/>
    </location>
</feature>
<evidence type="ECO:0000256" key="6">
    <source>
        <dbReference type="ARBA" id="ARBA00023136"/>
    </source>
</evidence>
<evidence type="ECO:0000256" key="8">
    <source>
        <dbReference type="SAM" id="Phobius"/>
    </source>
</evidence>
<name>A0A1M6N8E5_9PROT</name>
<evidence type="ECO:0000256" key="2">
    <source>
        <dbReference type="ARBA" id="ARBA00007430"/>
    </source>
</evidence>
<feature type="transmembrane region" description="Helical" evidence="8">
    <location>
        <begin position="163"/>
        <end position="184"/>
    </location>
</feature>
<proteinExistence type="inferred from homology"/>
<dbReference type="PANTHER" id="PTHR30250">
    <property type="entry name" value="PST FAMILY PREDICTED COLANIC ACID TRANSPORTER"/>
    <property type="match status" value="1"/>
</dbReference>